<name>A0A5E6M520_9BACT</name>
<dbReference type="PANTHER" id="PTHR33446">
    <property type="entry name" value="PROTEIN TONB-RELATED"/>
    <property type="match status" value="1"/>
</dbReference>
<feature type="region of interest" description="Disordered" evidence="10">
    <location>
        <begin position="30"/>
        <end position="53"/>
    </location>
</feature>
<dbReference type="PANTHER" id="PTHR33446:SF2">
    <property type="entry name" value="PROTEIN TONB"/>
    <property type="match status" value="1"/>
</dbReference>
<keyword evidence="8 11" id="KW-1133">Transmembrane helix</keyword>
<evidence type="ECO:0000259" key="12">
    <source>
        <dbReference type="PROSITE" id="PS52015"/>
    </source>
</evidence>
<feature type="region of interest" description="Disordered" evidence="10">
    <location>
        <begin position="139"/>
        <end position="161"/>
    </location>
</feature>
<dbReference type="GO" id="GO:0031992">
    <property type="term" value="F:energy transducer activity"/>
    <property type="evidence" value="ECO:0007669"/>
    <property type="project" value="TreeGrafter"/>
</dbReference>
<dbReference type="OrthoDB" id="190496at2"/>
<evidence type="ECO:0000256" key="9">
    <source>
        <dbReference type="ARBA" id="ARBA00023136"/>
    </source>
</evidence>
<proteinExistence type="inferred from homology"/>
<dbReference type="GO" id="GO:0055085">
    <property type="term" value="P:transmembrane transport"/>
    <property type="evidence" value="ECO:0007669"/>
    <property type="project" value="InterPro"/>
</dbReference>
<dbReference type="InterPro" id="IPR037682">
    <property type="entry name" value="TonB_C"/>
</dbReference>
<evidence type="ECO:0000256" key="6">
    <source>
        <dbReference type="ARBA" id="ARBA00022692"/>
    </source>
</evidence>
<keyword evidence="7" id="KW-0653">Protein transport</keyword>
<sequence>MILLQERKTQAIWHRPGSLLVELSGAAPQASLPSTAPLPKSRGIDPFEEDPTERRERTAGWMLSLVFHAALILGAGISLAPKIKQAAAPLFPPASVDLVAAPEPMKQAAPEPPPVKPDDMAQAVVRKPQPKKVIIAPKPKAAPAVASAPRPTQLAQPDYLRNPPPVYPDTARQKKEQGVVYVWVKISPVGGVETLRVVRSSGFSDLDQSAAVAVEHWRFHPALAGVKPVESQAVVPVRFYLQ</sequence>
<dbReference type="InterPro" id="IPR006260">
    <property type="entry name" value="TonB/TolA_C"/>
</dbReference>
<dbReference type="Proteomes" id="UP000334923">
    <property type="component" value="Unassembled WGS sequence"/>
</dbReference>
<evidence type="ECO:0000256" key="5">
    <source>
        <dbReference type="ARBA" id="ARBA00022519"/>
    </source>
</evidence>
<dbReference type="GO" id="GO:0098797">
    <property type="term" value="C:plasma membrane protein complex"/>
    <property type="evidence" value="ECO:0007669"/>
    <property type="project" value="TreeGrafter"/>
</dbReference>
<dbReference type="RefSeq" id="WP_142658964.1">
    <property type="nucleotide sequence ID" value="NZ_CABFVA020000002.1"/>
</dbReference>
<evidence type="ECO:0000256" key="3">
    <source>
        <dbReference type="ARBA" id="ARBA00022448"/>
    </source>
</evidence>
<organism evidence="13 14">
    <name type="scientific">Methylacidimicrobium tartarophylax</name>
    <dbReference type="NCBI Taxonomy" id="1041768"/>
    <lineage>
        <taxon>Bacteria</taxon>
        <taxon>Pseudomonadati</taxon>
        <taxon>Verrucomicrobiota</taxon>
        <taxon>Methylacidimicrobium</taxon>
    </lineage>
</organism>
<evidence type="ECO:0000256" key="4">
    <source>
        <dbReference type="ARBA" id="ARBA00022475"/>
    </source>
</evidence>
<evidence type="ECO:0000256" key="7">
    <source>
        <dbReference type="ARBA" id="ARBA00022927"/>
    </source>
</evidence>
<dbReference type="GO" id="GO:0015031">
    <property type="term" value="P:protein transport"/>
    <property type="evidence" value="ECO:0007669"/>
    <property type="project" value="UniProtKB-KW"/>
</dbReference>
<keyword evidence="4" id="KW-1003">Cell membrane</keyword>
<evidence type="ECO:0000256" key="11">
    <source>
        <dbReference type="SAM" id="Phobius"/>
    </source>
</evidence>
<evidence type="ECO:0000313" key="14">
    <source>
        <dbReference type="Proteomes" id="UP000334923"/>
    </source>
</evidence>
<feature type="transmembrane region" description="Helical" evidence="11">
    <location>
        <begin position="61"/>
        <end position="80"/>
    </location>
</feature>
<accession>A0A5E6M520</accession>
<dbReference type="EMBL" id="CABFVA020000002">
    <property type="protein sequence ID" value="VVM04414.1"/>
    <property type="molecule type" value="Genomic_DNA"/>
</dbReference>
<keyword evidence="14" id="KW-1185">Reference proteome</keyword>
<evidence type="ECO:0000256" key="2">
    <source>
        <dbReference type="ARBA" id="ARBA00006555"/>
    </source>
</evidence>
<dbReference type="SUPFAM" id="SSF74653">
    <property type="entry name" value="TolA/TonB C-terminal domain"/>
    <property type="match status" value="1"/>
</dbReference>
<evidence type="ECO:0000256" key="1">
    <source>
        <dbReference type="ARBA" id="ARBA00004383"/>
    </source>
</evidence>
<evidence type="ECO:0000313" key="13">
    <source>
        <dbReference type="EMBL" id="VVM04414.1"/>
    </source>
</evidence>
<keyword evidence="5" id="KW-0997">Cell inner membrane</keyword>
<comment type="subcellular location">
    <subcellularLocation>
        <location evidence="1">Cell inner membrane</location>
        <topology evidence="1">Single-pass membrane protein</topology>
        <orientation evidence="1">Periplasmic side</orientation>
    </subcellularLocation>
</comment>
<keyword evidence="3" id="KW-0813">Transport</keyword>
<evidence type="ECO:0000256" key="8">
    <source>
        <dbReference type="ARBA" id="ARBA00022989"/>
    </source>
</evidence>
<dbReference type="AlphaFoldDB" id="A0A5E6M520"/>
<feature type="compositionally biased region" description="Low complexity" evidence="10">
    <location>
        <begin position="139"/>
        <end position="149"/>
    </location>
</feature>
<keyword evidence="9 11" id="KW-0472">Membrane</keyword>
<reference evidence="13 14" key="1">
    <citation type="submission" date="2019-09" db="EMBL/GenBank/DDBJ databases">
        <authorList>
            <person name="Cremers G."/>
        </authorList>
    </citation>
    <scope>NUCLEOTIDE SEQUENCE [LARGE SCALE GENOMIC DNA]</scope>
    <source>
        <strain evidence="13">4A</strain>
    </source>
</reference>
<dbReference type="NCBIfam" id="TIGR01352">
    <property type="entry name" value="tonB_Cterm"/>
    <property type="match status" value="1"/>
</dbReference>
<keyword evidence="6 11" id="KW-0812">Transmembrane</keyword>
<dbReference type="InterPro" id="IPR051045">
    <property type="entry name" value="TonB-dependent_transducer"/>
</dbReference>
<dbReference type="Gene3D" id="3.30.1150.10">
    <property type="match status" value="1"/>
</dbReference>
<comment type="similarity">
    <text evidence="2">Belongs to the TonB family.</text>
</comment>
<feature type="domain" description="TonB C-terminal" evidence="12">
    <location>
        <begin position="152"/>
        <end position="242"/>
    </location>
</feature>
<dbReference type="PROSITE" id="PS52015">
    <property type="entry name" value="TONB_CTD"/>
    <property type="match status" value="1"/>
</dbReference>
<dbReference type="Pfam" id="PF03544">
    <property type="entry name" value="TonB_C"/>
    <property type="match status" value="1"/>
</dbReference>
<gene>
    <name evidence="13" type="ORF">MAMT_00077</name>
</gene>
<evidence type="ECO:0000256" key="10">
    <source>
        <dbReference type="SAM" id="MobiDB-lite"/>
    </source>
</evidence>
<protein>
    <recommendedName>
        <fullName evidence="12">TonB C-terminal domain-containing protein</fullName>
    </recommendedName>
</protein>